<dbReference type="AlphaFoldDB" id="A0A411WME4"/>
<feature type="region of interest" description="Disordered" evidence="1">
    <location>
        <begin position="95"/>
        <end position="114"/>
    </location>
</feature>
<name>A0A411WME4_9GAMM</name>
<evidence type="ECO:0000313" key="3">
    <source>
        <dbReference type="Proteomes" id="UP000293154"/>
    </source>
</evidence>
<gene>
    <name evidence="2" type="ORF">EKN56_13580</name>
</gene>
<keyword evidence="3" id="KW-1185">Reference proteome</keyword>
<reference evidence="2 3" key="1">
    <citation type="submission" date="2019-03" db="EMBL/GenBank/DDBJ databases">
        <title>Pragia sp. nov. isolated from the gut tract of Carduelis flavirostris.</title>
        <authorList>
            <person name="Ge Y."/>
        </authorList>
    </citation>
    <scope>NUCLEOTIDE SEQUENCE [LARGE SCALE GENOMIC DNA]</scope>
    <source>
        <strain evidence="2 3">CF-458</strain>
    </source>
</reference>
<evidence type="ECO:0000313" key="2">
    <source>
        <dbReference type="EMBL" id="QBH97338.1"/>
    </source>
</evidence>
<organism evidence="2 3">
    <name type="scientific">Limnobaculum zhutongyuii</name>
    <dbReference type="NCBI Taxonomy" id="2498113"/>
    <lineage>
        <taxon>Bacteria</taxon>
        <taxon>Pseudomonadati</taxon>
        <taxon>Pseudomonadota</taxon>
        <taxon>Gammaproteobacteria</taxon>
        <taxon>Enterobacterales</taxon>
        <taxon>Budviciaceae</taxon>
        <taxon>Limnobaculum</taxon>
    </lineage>
</organism>
<feature type="compositionally biased region" description="Polar residues" evidence="1">
    <location>
        <begin position="95"/>
        <end position="106"/>
    </location>
</feature>
<proteinExistence type="predicted"/>
<dbReference type="RefSeq" id="WP_130592271.1">
    <property type="nucleotide sequence ID" value="NZ_CP034752.1"/>
</dbReference>
<dbReference type="OrthoDB" id="7366507at2"/>
<accession>A0A411WME4</accession>
<dbReference type="Proteomes" id="UP000293154">
    <property type="component" value="Chromosome"/>
</dbReference>
<sequence>MNKNNQPAAPVVKLVTPMTRTGGDITEIAITSVLKQAGSLRGLKVYDVLTSSYDSLVILLPRVTSPALTSDEIARMDTWDFCQLANAVVDFLQPNSEPNQADTDATLSVAPLTK</sequence>
<dbReference type="KEGG" id="prag:EKN56_13580"/>
<protein>
    <submittedName>
        <fullName evidence="2">Phage tail assembly protein</fullName>
    </submittedName>
</protein>
<evidence type="ECO:0000256" key="1">
    <source>
        <dbReference type="SAM" id="MobiDB-lite"/>
    </source>
</evidence>
<dbReference type="EMBL" id="CP034752">
    <property type="protein sequence ID" value="QBH97338.1"/>
    <property type="molecule type" value="Genomic_DNA"/>
</dbReference>